<sequence>MTKPFNRDSLSRRLILRRLEWVMRVILLELTQPDIVTHCFFTDSVMNRRPPTIVFAVRIGELGRSGGAVICLDVLQGQTGAVNEGDRNRPEISCDELTLAAWSRVHGMRERRSARKKRMWVRNKPPPDIGKCGFSSFAHDEGATCSESTRLLLC</sequence>
<dbReference type="Proteomes" id="UP000790709">
    <property type="component" value="Unassembled WGS sequence"/>
</dbReference>
<organism evidence="1 2">
    <name type="scientific">Leucogyrophana mollusca</name>
    <dbReference type="NCBI Taxonomy" id="85980"/>
    <lineage>
        <taxon>Eukaryota</taxon>
        <taxon>Fungi</taxon>
        <taxon>Dikarya</taxon>
        <taxon>Basidiomycota</taxon>
        <taxon>Agaricomycotina</taxon>
        <taxon>Agaricomycetes</taxon>
        <taxon>Agaricomycetidae</taxon>
        <taxon>Boletales</taxon>
        <taxon>Boletales incertae sedis</taxon>
        <taxon>Leucogyrophana</taxon>
    </lineage>
</organism>
<gene>
    <name evidence="1" type="ORF">BV22DRAFT_815108</name>
</gene>
<evidence type="ECO:0000313" key="2">
    <source>
        <dbReference type="Proteomes" id="UP000790709"/>
    </source>
</evidence>
<evidence type="ECO:0000313" key="1">
    <source>
        <dbReference type="EMBL" id="KAH7920255.1"/>
    </source>
</evidence>
<accession>A0ACB8B3Y8</accession>
<proteinExistence type="predicted"/>
<comment type="caution">
    <text evidence="1">The sequence shown here is derived from an EMBL/GenBank/DDBJ whole genome shotgun (WGS) entry which is preliminary data.</text>
</comment>
<name>A0ACB8B3Y8_9AGAM</name>
<dbReference type="EMBL" id="MU266593">
    <property type="protein sequence ID" value="KAH7920255.1"/>
    <property type="molecule type" value="Genomic_DNA"/>
</dbReference>
<protein>
    <submittedName>
        <fullName evidence="1">Uncharacterized protein</fullName>
    </submittedName>
</protein>
<reference evidence="1" key="1">
    <citation type="journal article" date="2021" name="New Phytol.">
        <title>Evolutionary innovations through gain and loss of genes in the ectomycorrhizal Boletales.</title>
        <authorList>
            <person name="Wu G."/>
            <person name="Miyauchi S."/>
            <person name="Morin E."/>
            <person name="Kuo A."/>
            <person name="Drula E."/>
            <person name="Varga T."/>
            <person name="Kohler A."/>
            <person name="Feng B."/>
            <person name="Cao Y."/>
            <person name="Lipzen A."/>
            <person name="Daum C."/>
            <person name="Hundley H."/>
            <person name="Pangilinan J."/>
            <person name="Johnson J."/>
            <person name="Barry K."/>
            <person name="LaButti K."/>
            <person name="Ng V."/>
            <person name="Ahrendt S."/>
            <person name="Min B."/>
            <person name="Choi I.G."/>
            <person name="Park H."/>
            <person name="Plett J.M."/>
            <person name="Magnuson J."/>
            <person name="Spatafora J.W."/>
            <person name="Nagy L.G."/>
            <person name="Henrissat B."/>
            <person name="Grigoriev I.V."/>
            <person name="Yang Z.L."/>
            <person name="Xu J."/>
            <person name="Martin F.M."/>
        </authorList>
    </citation>
    <scope>NUCLEOTIDE SEQUENCE</scope>
    <source>
        <strain evidence="1">KUC20120723A-06</strain>
    </source>
</reference>
<keyword evidence="2" id="KW-1185">Reference proteome</keyword>